<evidence type="ECO:0000313" key="4">
    <source>
        <dbReference type="EMBL" id="CAD7235352.1"/>
    </source>
</evidence>
<dbReference type="AlphaFoldDB" id="A0A7R8ZX94"/>
<feature type="domain" description="Fibronectin type-III" evidence="3">
    <location>
        <begin position="80"/>
        <end position="182"/>
    </location>
</feature>
<dbReference type="InterPro" id="IPR036116">
    <property type="entry name" value="FN3_sf"/>
</dbReference>
<feature type="region of interest" description="Disordered" evidence="1">
    <location>
        <begin position="185"/>
        <end position="208"/>
    </location>
</feature>
<feature type="compositionally biased region" description="Low complexity" evidence="1">
    <location>
        <begin position="28"/>
        <end position="41"/>
    </location>
</feature>
<accession>A0A7R8ZX94</accession>
<dbReference type="InterPro" id="IPR003961">
    <property type="entry name" value="FN3_dom"/>
</dbReference>
<keyword evidence="2" id="KW-0472">Membrane</keyword>
<dbReference type="Gene3D" id="2.60.40.10">
    <property type="entry name" value="Immunoglobulins"/>
    <property type="match status" value="1"/>
</dbReference>
<evidence type="ECO:0000259" key="3">
    <source>
        <dbReference type="Pfam" id="PF00041"/>
    </source>
</evidence>
<dbReference type="OrthoDB" id="6022609at2759"/>
<sequence>NYPERESAANGRSSNSSSSKAKEHHKSPPSTSSKSGPSSSSRHQTRGGERNRAYVKTHGTGLCVSSRDEYNFNIILETSTVSSRFIDLRWSGVPYPDSKFVNVYRVIWKSTGSTVSQFIHPMAGSVEPEEEEEEEAEKNLFVFPTAHQPKATVKTLQPGTTYLFYVEAYLTNGKIRESNVVERQTLLDPPSDGGGVKGGALSGPSSTGAGPVGSTNYYHAMLAFAIIATLAMLCFLVLLVIVVKRKQARMKGASITTGNGGPSHFDMTSREAVTSRIVSPPPQPYQPTVTFK</sequence>
<dbReference type="EMBL" id="OB672323">
    <property type="protein sequence ID" value="CAD7235352.1"/>
    <property type="molecule type" value="Genomic_DNA"/>
</dbReference>
<feature type="non-terminal residue" evidence="4">
    <location>
        <position position="292"/>
    </location>
</feature>
<feature type="compositionally biased region" description="Gly residues" evidence="1">
    <location>
        <begin position="192"/>
        <end position="201"/>
    </location>
</feature>
<name>A0A7R8ZX94_9CRUS</name>
<feature type="non-terminal residue" evidence="4">
    <location>
        <position position="1"/>
    </location>
</feature>
<reference evidence="4" key="1">
    <citation type="submission" date="2020-11" db="EMBL/GenBank/DDBJ databases">
        <authorList>
            <person name="Tran Van P."/>
        </authorList>
    </citation>
    <scope>NUCLEOTIDE SEQUENCE</scope>
</reference>
<keyword evidence="2" id="KW-1133">Transmembrane helix</keyword>
<feature type="region of interest" description="Disordered" evidence="1">
    <location>
        <begin position="1"/>
        <end position="54"/>
    </location>
</feature>
<feature type="transmembrane region" description="Helical" evidence="2">
    <location>
        <begin position="217"/>
        <end position="243"/>
    </location>
</feature>
<feature type="compositionally biased region" description="Low complexity" evidence="1">
    <location>
        <begin position="8"/>
        <end position="19"/>
    </location>
</feature>
<dbReference type="InterPro" id="IPR013783">
    <property type="entry name" value="Ig-like_fold"/>
</dbReference>
<evidence type="ECO:0000256" key="2">
    <source>
        <dbReference type="SAM" id="Phobius"/>
    </source>
</evidence>
<keyword evidence="2" id="KW-0812">Transmembrane</keyword>
<protein>
    <recommendedName>
        <fullName evidence="3">Fibronectin type-III domain-containing protein</fullName>
    </recommendedName>
</protein>
<proteinExistence type="predicted"/>
<dbReference type="CDD" id="cd00063">
    <property type="entry name" value="FN3"/>
    <property type="match status" value="1"/>
</dbReference>
<dbReference type="Pfam" id="PF00041">
    <property type="entry name" value="fn3"/>
    <property type="match status" value="1"/>
</dbReference>
<dbReference type="SUPFAM" id="SSF49265">
    <property type="entry name" value="Fibronectin type III"/>
    <property type="match status" value="1"/>
</dbReference>
<organism evidence="4">
    <name type="scientific">Cyprideis torosa</name>
    <dbReference type="NCBI Taxonomy" id="163714"/>
    <lineage>
        <taxon>Eukaryota</taxon>
        <taxon>Metazoa</taxon>
        <taxon>Ecdysozoa</taxon>
        <taxon>Arthropoda</taxon>
        <taxon>Crustacea</taxon>
        <taxon>Oligostraca</taxon>
        <taxon>Ostracoda</taxon>
        <taxon>Podocopa</taxon>
        <taxon>Podocopida</taxon>
        <taxon>Cytherocopina</taxon>
        <taxon>Cytheroidea</taxon>
        <taxon>Cytherideidae</taxon>
        <taxon>Cyprideis</taxon>
    </lineage>
</organism>
<evidence type="ECO:0000256" key="1">
    <source>
        <dbReference type="SAM" id="MobiDB-lite"/>
    </source>
</evidence>
<gene>
    <name evidence="4" type="ORF">CTOB1V02_LOCUS13167</name>
</gene>